<dbReference type="AlphaFoldDB" id="A0A4Y7SSS4"/>
<dbReference type="EMBL" id="QPFP01000062">
    <property type="protein sequence ID" value="TEB24907.1"/>
    <property type="molecule type" value="Genomic_DNA"/>
</dbReference>
<dbReference type="Proteomes" id="UP000298030">
    <property type="component" value="Unassembled WGS sequence"/>
</dbReference>
<feature type="compositionally biased region" description="Basic and acidic residues" evidence="1">
    <location>
        <begin position="77"/>
        <end position="117"/>
    </location>
</feature>
<organism evidence="2 3">
    <name type="scientific">Coprinellus micaceus</name>
    <name type="common">Glistening ink-cap mushroom</name>
    <name type="synonym">Coprinus micaceus</name>
    <dbReference type="NCBI Taxonomy" id="71717"/>
    <lineage>
        <taxon>Eukaryota</taxon>
        <taxon>Fungi</taxon>
        <taxon>Dikarya</taxon>
        <taxon>Basidiomycota</taxon>
        <taxon>Agaricomycotina</taxon>
        <taxon>Agaricomycetes</taxon>
        <taxon>Agaricomycetidae</taxon>
        <taxon>Agaricales</taxon>
        <taxon>Agaricineae</taxon>
        <taxon>Psathyrellaceae</taxon>
        <taxon>Coprinellus</taxon>
    </lineage>
</organism>
<evidence type="ECO:0000313" key="2">
    <source>
        <dbReference type="EMBL" id="TEB24907.1"/>
    </source>
</evidence>
<feature type="compositionally biased region" description="Basic residues" evidence="1">
    <location>
        <begin position="156"/>
        <end position="169"/>
    </location>
</feature>
<gene>
    <name evidence="2" type="ORF">FA13DRAFT_1281351</name>
</gene>
<protein>
    <submittedName>
        <fullName evidence="2">Uncharacterized protein</fullName>
    </submittedName>
</protein>
<reference evidence="2 3" key="1">
    <citation type="journal article" date="2019" name="Nat. Ecol. Evol.">
        <title>Megaphylogeny resolves global patterns of mushroom evolution.</title>
        <authorList>
            <person name="Varga T."/>
            <person name="Krizsan K."/>
            <person name="Foldi C."/>
            <person name="Dima B."/>
            <person name="Sanchez-Garcia M."/>
            <person name="Sanchez-Ramirez S."/>
            <person name="Szollosi G.J."/>
            <person name="Szarkandi J.G."/>
            <person name="Papp V."/>
            <person name="Albert L."/>
            <person name="Andreopoulos W."/>
            <person name="Angelini C."/>
            <person name="Antonin V."/>
            <person name="Barry K.W."/>
            <person name="Bougher N.L."/>
            <person name="Buchanan P."/>
            <person name="Buyck B."/>
            <person name="Bense V."/>
            <person name="Catcheside P."/>
            <person name="Chovatia M."/>
            <person name="Cooper J."/>
            <person name="Damon W."/>
            <person name="Desjardin D."/>
            <person name="Finy P."/>
            <person name="Geml J."/>
            <person name="Haridas S."/>
            <person name="Hughes K."/>
            <person name="Justo A."/>
            <person name="Karasinski D."/>
            <person name="Kautmanova I."/>
            <person name="Kiss B."/>
            <person name="Kocsube S."/>
            <person name="Kotiranta H."/>
            <person name="LaButti K.M."/>
            <person name="Lechner B.E."/>
            <person name="Liimatainen K."/>
            <person name="Lipzen A."/>
            <person name="Lukacs Z."/>
            <person name="Mihaltcheva S."/>
            <person name="Morgado L.N."/>
            <person name="Niskanen T."/>
            <person name="Noordeloos M.E."/>
            <person name="Ohm R.A."/>
            <person name="Ortiz-Santana B."/>
            <person name="Ovrebo C."/>
            <person name="Racz N."/>
            <person name="Riley R."/>
            <person name="Savchenko A."/>
            <person name="Shiryaev A."/>
            <person name="Soop K."/>
            <person name="Spirin V."/>
            <person name="Szebenyi C."/>
            <person name="Tomsovsky M."/>
            <person name="Tulloss R.E."/>
            <person name="Uehling J."/>
            <person name="Grigoriev I.V."/>
            <person name="Vagvolgyi C."/>
            <person name="Papp T."/>
            <person name="Martin F.M."/>
            <person name="Miettinen O."/>
            <person name="Hibbett D.S."/>
            <person name="Nagy L.G."/>
        </authorList>
    </citation>
    <scope>NUCLEOTIDE SEQUENCE [LARGE SCALE GENOMIC DNA]</scope>
    <source>
        <strain evidence="2 3">FP101781</strain>
    </source>
</reference>
<feature type="region of interest" description="Disordered" evidence="1">
    <location>
        <begin position="77"/>
        <end position="199"/>
    </location>
</feature>
<evidence type="ECO:0000256" key="1">
    <source>
        <dbReference type="SAM" id="MobiDB-lite"/>
    </source>
</evidence>
<name>A0A4Y7SSS4_COPMI</name>
<keyword evidence="3" id="KW-1185">Reference proteome</keyword>
<accession>A0A4Y7SSS4</accession>
<feature type="compositionally biased region" description="Basic residues" evidence="1">
    <location>
        <begin position="118"/>
        <end position="127"/>
    </location>
</feature>
<sequence>MARSDVMSSTVVTLRERRTVAREVEEGKSRPVVRRLLSEDRKLEDQLRESRRPDGREVERLAKRKAEIYRSIYSGDESRRVDEENPGLERDQGAIQINEKRSSVEVDGRRNQCDHRKNPAKHSKRRASITPSTLPPKGTDRQGHTPNNGRTELRYMRPKLSKPRSARRRQGGEYGLLPYPHSPADAWTTDMKGPQTRER</sequence>
<evidence type="ECO:0000313" key="3">
    <source>
        <dbReference type="Proteomes" id="UP000298030"/>
    </source>
</evidence>
<proteinExistence type="predicted"/>
<comment type="caution">
    <text evidence="2">The sequence shown here is derived from an EMBL/GenBank/DDBJ whole genome shotgun (WGS) entry which is preliminary data.</text>
</comment>